<feature type="transmembrane region" description="Helical" evidence="1">
    <location>
        <begin position="265"/>
        <end position="283"/>
    </location>
</feature>
<reference evidence="2 3" key="1">
    <citation type="submission" date="2021-03" db="EMBL/GenBank/DDBJ databases">
        <title>novel species in genus Cellulomonas.</title>
        <authorList>
            <person name="Zhang G."/>
        </authorList>
    </citation>
    <scope>NUCLEOTIDE SEQUENCE [LARGE SCALE GENOMIC DNA]</scope>
    <source>
        <strain evidence="3">zg-ZUI188</strain>
    </source>
</reference>
<evidence type="ECO:0000256" key="1">
    <source>
        <dbReference type="SAM" id="Phobius"/>
    </source>
</evidence>
<protein>
    <submittedName>
        <fullName evidence="2">Uncharacterized protein</fullName>
    </submittedName>
</protein>
<accession>A0ABS3SEY7</accession>
<comment type="caution">
    <text evidence="2">The sequence shown here is derived from an EMBL/GenBank/DDBJ whole genome shotgun (WGS) entry which is preliminary data.</text>
</comment>
<dbReference type="RefSeq" id="WP_208288376.1">
    <property type="nucleotide sequence ID" value="NZ_CP074404.1"/>
</dbReference>
<proteinExistence type="predicted"/>
<keyword evidence="3" id="KW-1185">Reference proteome</keyword>
<feature type="transmembrane region" description="Helical" evidence="1">
    <location>
        <begin position="125"/>
        <end position="148"/>
    </location>
</feature>
<organism evidence="2 3">
    <name type="scientific">Cellulomonas fengjieae</name>
    <dbReference type="NCBI Taxonomy" id="2819978"/>
    <lineage>
        <taxon>Bacteria</taxon>
        <taxon>Bacillati</taxon>
        <taxon>Actinomycetota</taxon>
        <taxon>Actinomycetes</taxon>
        <taxon>Micrococcales</taxon>
        <taxon>Cellulomonadaceae</taxon>
        <taxon>Cellulomonas</taxon>
    </lineage>
</organism>
<sequence length="311" mass="31566">MSNLLWFVLLALLVAGLGWSLRPVRTAGPTTPSQAWLAAEAHARRITAAAWTALVPLPMLLAAAMSGPVLSGPSRGAFVAALPAIAGTAYLTVHAGGELTWPRPAGAVRRAALARRRIRDVAPRALTWVSVSWFAALALLLAVCGLAAGTGGRSLTYAHADLVSTASPFPGLYYGRTIAPAIAVLALGCVGTLLLVARRPAVSDTSPADDVALRRTSASRILAGVQLVTAWTLAGCLFFAANAVATVQPAWADVVVPGSSQAVGTVARFVSLAVVIASVVIAVRATRAASAPVPAGAVEPAGPAEKAQVSA</sequence>
<feature type="transmembrane region" description="Helical" evidence="1">
    <location>
        <begin position="178"/>
        <end position="197"/>
    </location>
</feature>
<name>A0ABS3SEY7_9CELL</name>
<keyword evidence="1" id="KW-1133">Transmembrane helix</keyword>
<dbReference type="Proteomes" id="UP000678317">
    <property type="component" value="Unassembled WGS sequence"/>
</dbReference>
<gene>
    <name evidence="2" type="ORF">J4035_02655</name>
</gene>
<feature type="transmembrane region" description="Helical" evidence="1">
    <location>
        <begin position="44"/>
        <end position="65"/>
    </location>
</feature>
<evidence type="ECO:0000313" key="2">
    <source>
        <dbReference type="EMBL" id="MBO3083526.1"/>
    </source>
</evidence>
<keyword evidence="1" id="KW-0812">Transmembrane</keyword>
<evidence type="ECO:0000313" key="3">
    <source>
        <dbReference type="Proteomes" id="UP000678317"/>
    </source>
</evidence>
<feature type="transmembrane region" description="Helical" evidence="1">
    <location>
        <begin position="221"/>
        <end position="245"/>
    </location>
</feature>
<dbReference type="EMBL" id="JAGFBM010000001">
    <property type="protein sequence ID" value="MBO3083526.1"/>
    <property type="molecule type" value="Genomic_DNA"/>
</dbReference>
<keyword evidence="1" id="KW-0472">Membrane</keyword>